<evidence type="ECO:0000256" key="6">
    <source>
        <dbReference type="ARBA" id="ARBA00039017"/>
    </source>
</evidence>
<name>A0ABP7T4I3_9BACT</name>
<dbReference type="InterPro" id="IPR036380">
    <property type="entry name" value="Isochorismatase-like_sf"/>
</dbReference>
<dbReference type="Pfam" id="PF00857">
    <property type="entry name" value="Isochorismatase"/>
    <property type="match status" value="1"/>
</dbReference>
<keyword evidence="10" id="KW-1185">Reference proteome</keyword>
<dbReference type="PANTHER" id="PTHR11080">
    <property type="entry name" value="PYRAZINAMIDASE/NICOTINAMIDASE"/>
    <property type="match status" value="1"/>
</dbReference>
<sequence length="203" mass="21573">MRTLLLIDIQNDFLPGGRLAVPAGDEIIPLVNALQPQFDLVVATQDWHPAGHQSFASSHAGRAQFDQIDLHGLPQVLWPDHCTQASEGADLAPGLQTERIEAIFRKGMNPEIDSYSAFFDNGHRKSTGLADYLRGRGVTEVVVAGLAADYCVYYSALDALAAGFATTVITDATRAISPEGWATAQADLTAKGAQLVANAAVTA</sequence>
<dbReference type="Proteomes" id="UP001501469">
    <property type="component" value="Unassembled WGS sequence"/>
</dbReference>
<dbReference type="Gene3D" id="3.40.50.850">
    <property type="entry name" value="Isochorismatase-like"/>
    <property type="match status" value="1"/>
</dbReference>
<evidence type="ECO:0000256" key="1">
    <source>
        <dbReference type="ARBA" id="ARBA00006336"/>
    </source>
</evidence>
<dbReference type="PANTHER" id="PTHR11080:SF2">
    <property type="entry name" value="LD05707P"/>
    <property type="match status" value="1"/>
</dbReference>
<proteinExistence type="inferred from homology"/>
<evidence type="ECO:0000313" key="9">
    <source>
        <dbReference type="EMBL" id="GAA4020957.1"/>
    </source>
</evidence>
<reference evidence="10" key="1">
    <citation type="journal article" date="2019" name="Int. J. Syst. Evol. Microbiol.">
        <title>The Global Catalogue of Microorganisms (GCM) 10K type strain sequencing project: providing services to taxonomists for standard genome sequencing and annotation.</title>
        <authorList>
            <consortium name="The Broad Institute Genomics Platform"/>
            <consortium name="The Broad Institute Genome Sequencing Center for Infectious Disease"/>
            <person name="Wu L."/>
            <person name="Ma J."/>
        </authorList>
    </citation>
    <scope>NUCLEOTIDE SEQUENCE [LARGE SCALE GENOMIC DNA]</scope>
    <source>
        <strain evidence="10">JCM 17225</strain>
    </source>
</reference>
<gene>
    <name evidence="9" type="primary">pncA</name>
    <name evidence="9" type="ORF">GCM10022409_00660</name>
</gene>
<comment type="similarity">
    <text evidence="1">Belongs to the isochorismatase family.</text>
</comment>
<evidence type="ECO:0000313" key="10">
    <source>
        <dbReference type="Proteomes" id="UP001501469"/>
    </source>
</evidence>
<evidence type="ECO:0000256" key="5">
    <source>
        <dbReference type="ARBA" id="ARBA00037900"/>
    </source>
</evidence>
<dbReference type="InterPro" id="IPR000868">
    <property type="entry name" value="Isochorismatase-like_dom"/>
</dbReference>
<dbReference type="InterPro" id="IPR052347">
    <property type="entry name" value="Isochorismatase_Nicotinamidase"/>
</dbReference>
<keyword evidence="2" id="KW-0662">Pyridine nucleotide biosynthesis</keyword>
<protein>
    <recommendedName>
        <fullName evidence="6">nicotinamidase</fullName>
        <ecNumber evidence="6">3.5.1.19</ecNumber>
    </recommendedName>
    <alternativeName>
        <fullName evidence="7">Nicotinamide deamidase</fullName>
    </alternativeName>
</protein>
<dbReference type="EMBL" id="BAABDK010000001">
    <property type="protein sequence ID" value="GAA4020957.1"/>
    <property type="molecule type" value="Genomic_DNA"/>
</dbReference>
<organism evidence="9 10">
    <name type="scientific">Hymenobacter glaciei</name>
    <dbReference type="NCBI Taxonomy" id="877209"/>
    <lineage>
        <taxon>Bacteria</taxon>
        <taxon>Pseudomonadati</taxon>
        <taxon>Bacteroidota</taxon>
        <taxon>Cytophagia</taxon>
        <taxon>Cytophagales</taxon>
        <taxon>Hymenobacteraceae</taxon>
        <taxon>Hymenobacter</taxon>
    </lineage>
</organism>
<dbReference type="SUPFAM" id="SSF52499">
    <property type="entry name" value="Isochorismatase-like hydrolases"/>
    <property type="match status" value="1"/>
</dbReference>
<evidence type="ECO:0000256" key="2">
    <source>
        <dbReference type="ARBA" id="ARBA00022642"/>
    </source>
</evidence>
<dbReference type="NCBIfam" id="NF008623">
    <property type="entry name" value="PRK11609.1"/>
    <property type="match status" value="1"/>
</dbReference>
<comment type="pathway">
    <text evidence="5">Cofactor biosynthesis; nicotinate biosynthesis; nicotinate from nicotinamide: step 1/1.</text>
</comment>
<evidence type="ECO:0000256" key="7">
    <source>
        <dbReference type="ARBA" id="ARBA00043224"/>
    </source>
</evidence>
<keyword evidence="3" id="KW-0479">Metal-binding</keyword>
<comment type="caution">
    <text evidence="9">The sequence shown here is derived from an EMBL/GenBank/DDBJ whole genome shotgun (WGS) entry which is preliminary data.</text>
</comment>
<evidence type="ECO:0000256" key="3">
    <source>
        <dbReference type="ARBA" id="ARBA00022723"/>
    </source>
</evidence>
<evidence type="ECO:0000259" key="8">
    <source>
        <dbReference type="Pfam" id="PF00857"/>
    </source>
</evidence>
<evidence type="ECO:0000256" key="4">
    <source>
        <dbReference type="ARBA" id="ARBA00022801"/>
    </source>
</evidence>
<dbReference type="CDD" id="cd01011">
    <property type="entry name" value="nicotinamidase"/>
    <property type="match status" value="1"/>
</dbReference>
<dbReference type="EC" id="3.5.1.19" evidence="6"/>
<keyword evidence="4" id="KW-0378">Hydrolase</keyword>
<feature type="domain" description="Isochorismatase-like" evidence="8">
    <location>
        <begin position="4"/>
        <end position="197"/>
    </location>
</feature>
<accession>A0ABP7T4I3</accession>
<dbReference type="RefSeq" id="WP_345049009.1">
    <property type="nucleotide sequence ID" value="NZ_BAABDK010000001.1"/>
</dbReference>